<accession>A0A6J6Q908</accession>
<organism evidence="3">
    <name type="scientific">freshwater metagenome</name>
    <dbReference type="NCBI Taxonomy" id="449393"/>
    <lineage>
        <taxon>unclassified sequences</taxon>
        <taxon>metagenomes</taxon>
        <taxon>ecological metagenomes</taxon>
    </lineage>
</organism>
<name>A0A6J6Q908_9ZZZZ</name>
<evidence type="ECO:0000259" key="2">
    <source>
        <dbReference type="Pfam" id="PF01551"/>
    </source>
</evidence>
<evidence type="ECO:0000256" key="1">
    <source>
        <dbReference type="SAM" id="MobiDB-lite"/>
    </source>
</evidence>
<dbReference type="PANTHER" id="PTHR21666">
    <property type="entry name" value="PEPTIDASE-RELATED"/>
    <property type="match status" value="1"/>
</dbReference>
<dbReference type="InterPro" id="IPR050570">
    <property type="entry name" value="Cell_wall_metabolism_enzyme"/>
</dbReference>
<evidence type="ECO:0000313" key="3">
    <source>
        <dbReference type="EMBL" id="CAB4705268.1"/>
    </source>
</evidence>
<dbReference type="SUPFAM" id="SSF51261">
    <property type="entry name" value="Duplicated hybrid motif"/>
    <property type="match status" value="1"/>
</dbReference>
<dbReference type="EMBL" id="CAEZXM010000300">
    <property type="protein sequence ID" value="CAB4705268.1"/>
    <property type="molecule type" value="Genomic_DNA"/>
</dbReference>
<dbReference type="AlphaFoldDB" id="A0A6J6Q908"/>
<protein>
    <submittedName>
        <fullName evidence="3">Unannotated protein</fullName>
    </submittedName>
</protein>
<feature type="domain" description="M23ase beta-sheet core" evidence="2">
    <location>
        <begin position="104"/>
        <end position="204"/>
    </location>
</feature>
<dbReference type="InterPro" id="IPR011055">
    <property type="entry name" value="Dup_hybrid_motif"/>
</dbReference>
<dbReference type="InterPro" id="IPR016047">
    <property type="entry name" value="M23ase_b-sheet_dom"/>
</dbReference>
<feature type="region of interest" description="Disordered" evidence="1">
    <location>
        <begin position="246"/>
        <end position="268"/>
    </location>
</feature>
<dbReference type="Gene3D" id="2.70.70.10">
    <property type="entry name" value="Glucose Permease (Domain IIA)"/>
    <property type="match status" value="1"/>
</dbReference>
<proteinExistence type="predicted"/>
<reference evidence="3" key="1">
    <citation type="submission" date="2020-05" db="EMBL/GenBank/DDBJ databases">
        <authorList>
            <person name="Chiriac C."/>
            <person name="Salcher M."/>
            <person name="Ghai R."/>
            <person name="Kavagutti S V."/>
        </authorList>
    </citation>
    <scope>NUCLEOTIDE SEQUENCE</scope>
</reference>
<dbReference type="PANTHER" id="PTHR21666:SF270">
    <property type="entry name" value="MUREIN HYDROLASE ACTIVATOR ENVC"/>
    <property type="match status" value="1"/>
</dbReference>
<gene>
    <name evidence="3" type="ORF">UFOPK2366_01467</name>
</gene>
<dbReference type="GO" id="GO:0004222">
    <property type="term" value="F:metalloendopeptidase activity"/>
    <property type="evidence" value="ECO:0007669"/>
    <property type="project" value="TreeGrafter"/>
</dbReference>
<dbReference type="Pfam" id="PF01551">
    <property type="entry name" value="Peptidase_M23"/>
    <property type="match status" value="1"/>
</dbReference>
<dbReference type="CDD" id="cd12797">
    <property type="entry name" value="M23_peptidase"/>
    <property type="match status" value="1"/>
</dbReference>
<sequence length="616" mass="62708">MLTNQSRRSHQQVRAPIVVVRRRRLRVGLVCSLLAMVSSLAVVTGVGPSVDAGAAGPTTPTTAKKSNKTTTTIAGPTIALAQFPVQGLCGFVDSYGANRSGGRSHEGVDIIAKKGLNIYAVNDGTLTKRYVDRVGQLAGNGWRLTTADGTYYFYAHMSAFADGLSVGSTVVAGQIIGYIGATGNAGTPHLHFEIHPQGGRPVNPTQSVIAVNGCKVTDWPAAAIALASTTTLAAPVPLTAATTTVPATTTTTTSTTTSTTTTAPSAPAVPGLSYDPALRWHFITPVAVLTASSASALQPNVAKKIKVAGVNGLSKTPAAVVVRISATSKQSASIVVHPCDAPVPAATSLTVEAGPMAIGYATVAVTEGQICATSTGTAQARVTVVAQLESAGVGALPVATHRVIDTRTTKRLAANQLVTLTPEMLGASADSQALTATFTVIDPASAGTLLITPCGGSEVKAPFVASRMTSFSMVVRMNSTGLCLKPTVATNVLVDVTTVWRQDAPGLFPITAIRRFDSRTSNVPLGATPTPVVLGPLAGAPANVTAAQVSLTLIGGANGASVFMWPCAQPRPEGSIAVVTPNRQATFSIVTNIADGGFCLASNAPVHVLADIVAVG</sequence>